<gene>
    <name evidence="1" type="ORF">EV200_106155</name>
</gene>
<comment type="caution">
    <text evidence="1">The sequence shown here is derived from an EMBL/GenBank/DDBJ whole genome shotgun (WGS) entry which is preliminary data.</text>
</comment>
<evidence type="ECO:0000313" key="1">
    <source>
        <dbReference type="EMBL" id="TCO22514.1"/>
    </source>
</evidence>
<sequence length="41" mass="4721">MKDAELSSAGRPFLVKFLNNRSKNYYKQIVTLNLFQGLTTI</sequence>
<dbReference type="AlphaFoldDB" id="A0A4R2H7Y2"/>
<reference evidence="1 2" key="1">
    <citation type="submission" date="2019-03" db="EMBL/GenBank/DDBJ databases">
        <title>Genomic Encyclopedia of Type Strains, Phase IV (KMG-IV): sequencing the most valuable type-strain genomes for metagenomic binning, comparative biology and taxonomic classification.</title>
        <authorList>
            <person name="Goeker M."/>
        </authorList>
    </citation>
    <scope>NUCLEOTIDE SEQUENCE [LARGE SCALE GENOMIC DNA]</scope>
    <source>
        <strain evidence="1 2">DSM 103236</strain>
    </source>
</reference>
<accession>A0A4R2H7Y2</accession>
<dbReference type="Proteomes" id="UP000295684">
    <property type="component" value="Unassembled WGS sequence"/>
</dbReference>
<name>A0A4R2H7Y2_9SPHI</name>
<evidence type="ECO:0000313" key="2">
    <source>
        <dbReference type="Proteomes" id="UP000295684"/>
    </source>
</evidence>
<dbReference type="EMBL" id="SLWO01000006">
    <property type="protein sequence ID" value="TCO22514.1"/>
    <property type="molecule type" value="Genomic_DNA"/>
</dbReference>
<organism evidence="1 2">
    <name type="scientific">Pedobacter psychrotolerans</name>
    <dbReference type="NCBI Taxonomy" id="1843235"/>
    <lineage>
        <taxon>Bacteria</taxon>
        <taxon>Pseudomonadati</taxon>
        <taxon>Bacteroidota</taxon>
        <taxon>Sphingobacteriia</taxon>
        <taxon>Sphingobacteriales</taxon>
        <taxon>Sphingobacteriaceae</taxon>
        <taxon>Pedobacter</taxon>
    </lineage>
</organism>
<proteinExistence type="predicted"/>
<protein>
    <submittedName>
        <fullName evidence="1">Uncharacterized protein</fullName>
    </submittedName>
</protein>